<evidence type="ECO:0000256" key="4">
    <source>
        <dbReference type="ARBA" id="ARBA00022692"/>
    </source>
</evidence>
<comment type="caution">
    <text evidence="8">The sequence shown here is derived from an EMBL/GenBank/DDBJ whole genome shotgun (WGS) entry which is preliminary data.</text>
</comment>
<comment type="subcellular location">
    <subcellularLocation>
        <location evidence="1">Membrane</location>
        <topology evidence="1">Multi-pass membrane protein</topology>
    </subcellularLocation>
</comment>
<keyword evidence="9" id="KW-1185">Reference proteome</keyword>
<dbReference type="STRING" id="2010991.A0A3M2S076"/>
<evidence type="ECO:0000313" key="8">
    <source>
        <dbReference type="EMBL" id="RMJ10944.1"/>
    </source>
</evidence>
<dbReference type="InterPro" id="IPR045035">
    <property type="entry name" value="YSL-like"/>
</dbReference>
<sequence length="338" mass="36287">MANAPEPTSASSALGQWVEDLFNRLWFQPDDSISASSYDESVAPDFIARVNHDRFSRDQFFALIKQARLQSIINMQSINICTGQAGTSPATVISSTVQITVGGINRSNGMSVPDIMLSNLAAGTLTAAGSQQVAEMVTDFKIGFFLGTPPRLQWYAQILGCLPAIFLSPGLFILVSKAYECVLDPSQAATCPFTAPAVSLWTVLATAVVEPKLPIPQSSWVFSIGISVFSIAVHLLRNWARENNYRKIYNFTPNMVMVALGLIVPAIQYSIALVIGGIIALVWLRKWPASHALYLFPVAAGMIAGESIGGIFNAILTLAKVSGPTYYGTTIGCPAGMC</sequence>
<feature type="transmembrane region" description="Helical" evidence="7">
    <location>
        <begin position="154"/>
        <end position="176"/>
    </location>
</feature>
<evidence type="ECO:0000256" key="7">
    <source>
        <dbReference type="SAM" id="Phobius"/>
    </source>
</evidence>
<organism evidence="8 9">
    <name type="scientific">Fusarium kuroshium</name>
    <dbReference type="NCBI Taxonomy" id="2010991"/>
    <lineage>
        <taxon>Eukaryota</taxon>
        <taxon>Fungi</taxon>
        <taxon>Dikarya</taxon>
        <taxon>Ascomycota</taxon>
        <taxon>Pezizomycotina</taxon>
        <taxon>Sordariomycetes</taxon>
        <taxon>Hypocreomycetidae</taxon>
        <taxon>Hypocreales</taxon>
        <taxon>Nectriaceae</taxon>
        <taxon>Fusarium</taxon>
        <taxon>Fusarium solani species complex</taxon>
    </lineage>
</organism>
<evidence type="ECO:0000256" key="3">
    <source>
        <dbReference type="ARBA" id="ARBA00022448"/>
    </source>
</evidence>
<evidence type="ECO:0000256" key="2">
    <source>
        <dbReference type="ARBA" id="ARBA00008807"/>
    </source>
</evidence>
<feature type="transmembrane region" description="Helical" evidence="7">
    <location>
        <begin position="257"/>
        <end position="282"/>
    </location>
</feature>
<dbReference type="InterPro" id="IPR004813">
    <property type="entry name" value="OPT"/>
</dbReference>
<proteinExistence type="inferred from homology"/>
<evidence type="ECO:0000256" key="5">
    <source>
        <dbReference type="ARBA" id="ARBA00022989"/>
    </source>
</evidence>
<feature type="transmembrane region" description="Helical" evidence="7">
    <location>
        <begin position="188"/>
        <end position="208"/>
    </location>
</feature>
<dbReference type="AlphaFoldDB" id="A0A3M2S076"/>
<keyword evidence="6 7" id="KW-0472">Membrane</keyword>
<dbReference type="Proteomes" id="UP000277212">
    <property type="component" value="Unassembled WGS sequence"/>
</dbReference>
<protein>
    <submittedName>
        <fullName evidence="8">Uncharacterized protein</fullName>
    </submittedName>
</protein>
<feature type="transmembrane region" description="Helical" evidence="7">
    <location>
        <begin position="294"/>
        <end position="316"/>
    </location>
</feature>
<keyword evidence="4 7" id="KW-0812">Transmembrane</keyword>
<evidence type="ECO:0000256" key="6">
    <source>
        <dbReference type="ARBA" id="ARBA00023136"/>
    </source>
</evidence>
<dbReference type="OrthoDB" id="77405at2759"/>
<dbReference type="Pfam" id="PF03169">
    <property type="entry name" value="OPT"/>
    <property type="match status" value="1"/>
</dbReference>
<feature type="transmembrane region" description="Helical" evidence="7">
    <location>
        <begin position="220"/>
        <end position="236"/>
    </location>
</feature>
<dbReference type="PANTHER" id="PTHR31645">
    <property type="entry name" value="OLIGOPEPTIDE TRANSPORTER YGL114W-RELATED"/>
    <property type="match status" value="1"/>
</dbReference>
<evidence type="ECO:0000256" key="1">
    <source>
        <dbReference type="ARBA" id="ARBA00004141"/>
    </source>
</evidence>
<accession>A0A3M2S076</accession>
<gene>
    <name evidence="8" type="ORF">CDV36_009423</name>
</gene>
<dbReference type="GO" id="GO:0035673">
    <property type="term" value="F:oligopeptide transmembrane transporter activity"/>
    <property type="evidence" value="ECO:0007669"/>
    <property type="project" value="InterPro"/>
</dbReference>
<name>A0A3M2S076_9HYPO</name>
<keyword evidence="5 7" id="KW-1133">Transmembrane helix</keyword>
<evidence type="ECO:0000313" key="9">
    <source>
        <dbReference type="Proteomes" id="UP000277212"/>
    </source>
</evidence>
<comment type="similarity">
    <text evidence="2">Belongs to the oligopeptide OPT transporter family.</text>
</comment>
<reference evidence="8 9" key="1">
    <citation type="submission" date="2017-06" db="EMBL/GenBank/DDBJ databases">
        <title>Comparative genomic analysis of Ambrosia Fusariam Clade fungi.</title>
        <authorList>
            <person name="Stajich J.E."/>
            <person name="Carrillo J."/>
            <person name="Kijimoto T."/>
            <person name="Eskalen A."/>
            <person name="O'Donnell K."/>
            <person name="Kasson M."/>
        </authorList>
    </citation>
    <scope>NUCLEOTIDE SEQUENCE [LARGE SCALE GENOMIC DNA]</scope>
    <source>
        <strain evidence="8">UCR3666</strain>
    </source>
</reference>
<dbReference type="GO" id="GO:0000329">
    <property type="term" value="C:fungal-type vacuole membrane"/>
    <property type="evidence" value="ECO:0007669"/>
    <property type="project" value="TreeGrafter"/>
</dbReference>
<dbReference type="EMBL" id="NKUJ01000185">
    <property type="protein sequence ID" value="RMJ10944.1"/>
    <property type="molecule type" value="Genomic_DNA"/>
</dbReference>
<dbReference type="PANTHER" id="PTHR31645:SF3">
    <property type="entry name" value="OLIGOPEPTIDE TRANSPORTER"/>
    <property type="match status" value="1"/>
</dbReference>
<keyword evidence="3" id="KW-0813">Transport</keyword>